<evidence type="ECO:0000256" key="7">
    <source>
        <dbReference type="ARBA" id="ARBA00022989"/>
    </source>
</evidence>
<dbReference type="SMART" id="SM00255">
    <property type="entry name" value="TIR"/>
    <property type="match status" value="1"/>
</dbReference>
<dbReference type="PROSITE" id="PS50104">
    <property type="entry name" value="TIR"/>
    <property type="match status" value="1"/>
</dbReference>
<dbReference type="RefSeq" id="XP_017770734.1">
    <property type="nucleotide sequence ID" value="XM_017915245.1"/>
</dbReference>
<dbReference type="PRINTS" id="PR01537">
    <property type="entry name" value="INTRLKN1R1F"/>
</dbReference>
<dbReference type="PROSITE" id="PS51450">
    <property type="entry name" value="LRR"/>
    <property type="match status" value="1"/>
</dbReference>
<feature type="domain" description="TIR" evidence="13">
    <location>
        <begin position="610"/>
        <end position="746"/>
    </location>
</feature>
<gene>
    <name evidence="15" type="primary">LOC108558352</name>
</gene>
<evidence type="ECO:0000256" key="10">
    <source>
        <dbReference type="ARBA" id="ARBA00023180"/>
    </source>
</evidence>
<organism evidence="14 15">
    <name type="scientific">Nicrophorus vespilloides</name>
    <name type="common">Boreal carrion beetle</name>
    <dbReference type="NCBI Taxonomy" id="110193"/>
    <lineage>
        <taxon>Eukaryota</taxon>
        <taxon>Metazoa</taxon>
        <taxon>Ecdysozoa</taxon>
        <taxon>Arthropoda</taxon>
        <taxon>Hexapoda</taxon>
        <taxon>Insecta</taxon>
        <taxon>Pterygota</taxon>
        <taxon>Neoptera</taxon>
        <taxon>Endopterygota</taxon>
        <taxon>Coleoptera</taxon>
        <taxon>Polyphaga</taxon>
        <taxon>Staphyliniformia</taxon>
        <taxon>Silphidae</taxon>
        <taxon>Nicrophorinae</taxon>
        <taxon>Nicrophorus</taxon>
    </lineage>
</organism>
<evidence type="ECO:0000256" key="4">
    <source>
        <dbReference type="ARBA" id="ARBA00022692"/>
    </source>
</evidence>
<feature type="signal peptide" evidence="12">
    <location>
        <begin position="1"/>
        <end position="20"/>
    </location>
</feature>
<name>A0ABM1M834_NICVS</name>
<dbReference type="InterPro" id="IPR000157">
    <property type="entry name" value="TIR_dom"/>
</dbReference>
<dbReference type="InterPro" id="IPR017241">
    <property type="entry name" value="Toll-like_receptor"/>
</dbReference>
<keyword evidence="10" id="KW-0325">Glycoprotein</keyword>
<feature type="transmembrane region" description="Helical" evidence="11">
    <location>
        <begin position="565"/>
        <end position="587"/>
    </location>
</feature>
<dbReference type="PANTHER" id="PTHR24365">
    <property type="entry name" value="TOLL-LIKE RECEPTOR"/>
    <property type="match status" value="1"/>
</dbReference>
<keyword evidence="4 11" id="KW-0812">Transmembrane</keyword>
<evidence type="ECO:0000256" key="9">
    <source>
        <dbReference type="ARBA" id="ARBA00023170"/>
    </source>
</evidence>
<evidence type="ECO:0000313" key="14">
    <source>
        <dbReference type="Proteomes" id="UP000695000"/>
    </source>
</evidence>
<keyword evidence="8 11" id="KW-0472">Membrane</keyword>
<dbReference type="InterPro" id="IPR003591">
    <property type="entry name" value="Leu-rich_rpt_typical-subtyp"/>
</dbReference>
<keyword evidence="9" id="KW-0675">Receptor</keyword>
<evidence type="ECO:0000259" key="13">
    <source>
        <dbReference type="PROSITE" id="PS50104"/>
    </source>
</evidence>
<keyword evidence="6" id="KW-0677">Repeat</keyword>
<keyword evidence="3" id="KW-0433">Leucine-rich repeat</keyword>
<proteinExistence type="inferred from homology"/>
<comment type="subcellular location">
    <subcellularLocation>
        <location evidence="1">Membrane</location>
        <topology evidence="1">Single-pass type I membrane protein</topology>
    </subcellularLocation>
</comment>
<evidence type="ECO:0000256" key="5">
    <source>
        <dbReference type="ARBA" id="ARBA00022729"/>
    </source>
</evidence>
<reference evidence="15" key="1">
    <citation type="submission" date="2025-08" db="UniProtKB">
        <authorList>
            <consortium name="RefSeq"/>
        </authorList>
    </citation>
    <scope>IDENTIFICATION</scope>
    <source>
        <tissue evidence="15">Whole Larva</tissue>
    </source>
</reference>
<dbReference type="PIRSF" id="PIRSF037595">
    <property type="entry name" value="Toll-like_receptor"/>
    <property type="match status" value="1"/>
</dbReference>
<dbReference type="Pfam" id="PF13855">
    <property type="entry name" value="LRR_8"/>
    <property type="match status" value="2"/>
</dbReference>
<accession>A0ABM1M834</accession>
<dbReference type="SUPFAM" id="SSF52058">
    <property type="entry name" value="L domain-like"/>
    <property type="match status" value="2"/>
</dbReference>
<evidence type="ECO:0000256" key="2">
    <source>
        <dbReference type="ARBA" id="ARBA00009634"/>
    </source>
</evidence>
<dbReference type="InterPro" id="IPR032675">
    <property type="entry name" value="LRR_dom_sf"/>
</dbReference>
<evidence type="ECO:0000313" key="15">
    <source>
        <dbReference type="RefSeq" id="XP_017770734.1"/>
    </source>
</evidence>
<keyword evidence="5 12" id="KW-0732">Signal</keyword>
<dbReference type="Gene3D" id="3.80.10.10">
    <property type="entry name" value="Ribonuclease Inhibitor"/>
    <property type="match status" value="3"/>
</dbReference>
<dbReference type="GeneID" id="108558352"/>
<dbReference type="InterPro" id="IPR001611">
    <property type="entry name" value="Leu-rich_rpt"/>
</dbReference>
<dbReference type="Pfam" id="PF01582">
    <property type="entry name" value="TIR"/>
    <property type="match status" value="1"/>
</dbReference>
<evidence type="ECO:0000256" key="8">
    <source>
        <dbReference type="ARBA" id="ARBA00023136"/>
    </source>
</evidence>
<evidence type="ECO:0000256" key="1">
    <source>
        <dbReference type="ARBA" id="ARBA00004479"/>
    </source>
</evidence>
<feature type="chain" id="PRO_5045864584" evidence="12">
    <location>
        <begin position="21"/>
        <end position="749"/>
    </location>
</feature>
<comment type="similarity">
    <text evidence="2">Belongs to the Toll-like receptor family.</text>
</comment>
<dbReference type="SMART" id="SM00369">
    <property type="entry name" value="LRR_TYP"/>
    <property type="match status" value="6"/>
</dbReference>
<dbReference type="InterPro" id="IPR035897">
    <property type="entry name" value="Toll_tir_struct_dom_sf"/>
</dbReference>
<dbReference type="SUPFAM" id="SSF52200">
    <property type="entry name" value="Toll/Interleukin receptor TIR domain"/>
    <property type="match status" value="1"/>
</dbReference>
<sequence>MRISFHVIPYSIILFGFGSTIEVNWNCCFPNVHNNYTNIICTEKQSFCSNCVEKESKLKLLKRIHMNNCGIRTLMFNFTQFGHITNLDLMNNYIESVSDDSFKGLTKLRSLMLCYNSIRTLDENAFADLESLMYLDLNENELRDLPKNVFRRLINLTNISIANNDISHIPKNLFGSNRNMTIVNMHNNKRLSQLPHLLFANFLKLIKVDVSNCNLTYLPKNLFENSTKLQTIYLNHNKLFKLTGLFDNLRLEKLDLSHNEFDLSEATKLCELADSLTYLNLSYNVIDEFFYCSRHIEQLNEFDLSSNGITYVKITQYFLSIIGKVHVYLEDNQITTVDLPSDVEYVGKQLILYLKRNPIICNCRNYQLCLYIDNKSNAIEIRAPALEGNNLEYSKATKCPKVCTCNYFCRNKEYIVDCSNQSLTFYPDLLNVFDEFEYDSSVVKLNANSLTEGPPRMKGYENVSQLDLAHNVIDQLDWIPDSLKMLNLVHNNMTSMDTNIITRMDGINVSLHDNPWNCVCDMSSFIKFVKERNMENKDKITCVQNNSLVILIEISDICSPDSNNYYMTFLLVILPITFIVLVIYIKYKKIIRIGMHREECISDINLNYELTYDAFISYSHEDENFVLKELVPKLENISNPYKLCIHQRDWLAGDWIVEQVTRSVEDSRKTIIVLSPSFLDSNWGILEFNLAYSLALKEGSNRIIVILYKEIDMNSNIDKAILEYLQKKTYIKWGEEWFWDILEHALSRN</sequence>
<keyword evidence="14" id="KW-1185">Reference proteome</keyword>
<protein>
    <submittedName>
        <fullName evidence="15">Protein toll-like</fullName>
    </submittedName>
</protein>
<evidence type="ECO:0000256" key="3">
    <source>
        <dbReference type="ARBA" id="ARBA00022614"/>
    </source>
</evidence>
<evidence type="ECO:0000256" key="11">
    <source>
        <dbReference type="SAM" id="Phobius"/>
    </source>
</evidence>
<dbReference type="PANTHER" id="PTHR24365:SF541">
    <property type="entry name" value="PROTEIN TOLL-RELATED"/>
    <property type="match status" value="1"/>
</dbReference>
<dbReference type="Gene3D" id="3.40.50.10140">
    <property type="entry name" value="Toll/interleukin-1 receptor homology (TIR) domain"/>
    <property type="match status" value="1"/>
</dbReference>
<evidence type="ECO:0000256" key="12">
    <source>
        <dbReference type="SAM" id="SignalP"/>
    </source>
</evidence>
<keyword evidence="7 11" id="KW-1133">Transmembrane helix</keyword>
<dbReference type="Proteomes" id="UP000695000">
    <property type="component" value="Unplaced"/>
</dbReference>
<evidence type="ECO:0000256" key="6">
    <source>
        <dbReference type="ARBA" id="ARBA00022737"/>
    </source>
</evidence>